<dbReference type="EMBL" id="PGGS01000622">
    <property type="protein sequence ID" value="PNH02610.1"/>
    <property type="molecule type" value="Genomic_DNA"/>
</dbReference>
<accession>A0A2J7ZQT1</accession>
<evidence type="ECO:0000256" key="1">
    <source>
        <dbReference type="SAM" id="MobiDB-lite"/>
    </source>
</evidence>
<dbReference type="Proteomes" id="UP000236333">
    <property type="component" value="Unassembled WGS sequence"/>
</dbReference>
<evidence type="ECO:0000259" key="3">
    <source>
        <dbReference type="Pfam" id="PF05057"/>
    </source>
</evidence>
<name>A0A2J7ZQT1_9CHLO</name>
<keyword evidence="2" id="KW-0472">Membrane</keyword>
<dbReference type="PANTHER" id="PTHR12482:SF62">
    <property type="entry name" value="LIPASE ROG1-RELATED"/>
    <property type="match status" value="1"/>
</dbReference>
<feature type="compositionally biased region" description="Low complexity" evidence="1">
    <location>
        <begin position="179"/>
        <end position="200"/>
    </location>
</feature>
<dbReference type="InterPro" id="IPR007751">
    <property type="entry name" value="DUF676_lipase-like"/>
</dbReference>
<dbReference type="AlphaFoldDB" id="A0A2J7ZQT1"/>
<reference evidence="4 5" key="1">
    <citation type="journal article" date="2017" name="Mol. Biol. Evol.">
        <title>The 4-celled Tetrabaena socialis nuclear genome reveals the essential components for genetic control of cell number at the origin of multicellularity in the volvocine lineage.</title>
        <authorList>
            <person name="Featherston J."/>
            <person name="Arakaki Y."/>
            <person name="Hanschen E.R."/>
            <person name="Ferris P.J."/>
            <person name="Michod R.E."/>
            <person name="Olson B.J.S.C."/>
            <person name="Nozaki H."/>
            <person name="Durand P.M."/>
        </authorList>
    </citation>
    <scope>NUCLEOTIDE SEQUENCE [LARGE SCALE GENOMIC DNA]</scope>
    <source>
        <strain evidence="4 5">NIES-571</strain>
    </source>
</reference>
<evidence type="ECO:0000313" key="4">
    <source>
        <dbReference type="EMBL" id="PNH02610.1"/>
    </source>
</evidence>
<feature type="transmembrane region" description="Helical" evidence="2">
    <location>
        <begin position="216"/>
        <end position="237"/>
    </location>
</feature>
<evidence type="ECO:0000313" key="5">
    <source>
        <dbReference type="Proteomes" id="UP000236333"/>
    </source>
</evidence>
<sequence>MASKGESGVSLAGRRDGPLSEPGVSLIVVQHGLWGHHRNTAYLSELLAQRLGEGAYAVSVLNSDDKHTWGKPLMCLLSQPDLLFMHALRRFKKLVLLANVYHDRPVPYCTAAIRMDNPYEHSAPVPLDPRYPSVVTTAEAVAARAKAGAAAGLPPGSAAQLGGGGRGELDSKVPGSSGAQVARVAQSPPQQQQQEPQAQAGPPPHQAPRRRLRSTYLPLLSLLCIPLFVPALLLMTYTGRAHRCRISRTAHDFSWIEKYTNGRSPGAEHGNGGGKGGGDDEGEGGDPLGGPPHDIECPSAPELPAPAAAAAPRGSGSTAGVSAAPASRTAAGALDGGDDEVVVVVSESSVLLHDGIVELPAEVHRVQEWLVEQLNTLPWHKVDVDCRDLHAHAAIIVRNPARFQHCRDALDYLVDTWEA</sequence>
<keyword evidence="2" id="KW-0812">Transmembrane</keyword>
<evidence type="ECO:0000256" key="2">
    <source>
        <dbReference type="SAM" id="Phobius"/>
    </source>
</evidence>
<gene>
    <name evidence="4" type="ORF">TSOC_011396</name>
</gene>
<feature type="region of interest" description="Disordered" evidence="1">
    <location>
        <begin position="151"/>
        <end position="209"/>
    </location>
</feature>
<dbReference type="Pfam" id="PF05057">
    <property type="entry name" value="DUF676"/>
    <property type="match status" value="1"/>
</dbReference>
<protein>
    <recommendedName>
        <fullName evidence="3">DUF676 domain-containing protein</fullName>
    </recommendedName>
</protein>
<dbReference type="PANTHER" id="PTHR12482">
    <property type="entry name" value="LIPASE ROG1-RELATED-RELATED"/>
    <property type="match status" value="1"/>
</dbReference>
<dbReference type="OrthoDB" id="273452at2759"/>
<dbReference type="InterPro" id="IPR044294">
    <property type="entry name" value="Lipase-like"/>
</dbReference>
<feature type="compositionally biased region" description="Low complexity" evidence="1">
    <location>
        <begin position="298"/>
        <end position="322"/>
    </location>
</feature>
<keyword evidence="5" id="KW-1185">Reference proteome</keyword>
<feature type="region of interest" description="Disordered" evidence="1">
    <location>
        <begin position="261"/>
        <end position="322"/>
    </location>
</feature>
<keyword evidence="2" id="KW-1133">Transmembrane helix</keyword>
<proteinExistence type="predicted"/>
<feature type="compositionally biased region" description="Low complexity" evidence="1">
    <location>
        <begin position="151"/>
        <end position="160"/>
    </location>
</feature>
<organism evidence="4 5">
    <name type="scientific">Tetrabaena socialis</name>
    <dbReference type="NCBI Taxonomy" id="47790"/>
    <lineage>
        <taxon>Eukaryota</taxon>
        <taxon>Viridiplantae</taxon>
        <taxon>Chlorophyta</taxon>
        <taxon>core chlorophytes</taxon>
        <taxon>Chlorophyceae</taxon>
        <taxon>CS clade</taxon>
        <taxon>Chlamydomonadales</taxon>
        <taxon>Tetrabaenaceae</taxon>
        <taxon>Tetrabaena</taxon>
    </lineage>
</organism>
<feature type="domain" description="DUF676" evidence="3">
    <location>
        <begin position="62"/>
        <end position="110"/>
    </location>
</feature>
<comment type="caution">
    <text evidence="4">The sequence shown here is derived from an EMBL/GenBank/DDBJ whole genome shotgun (WGS) entry which is preliminary data.</text>
</comment>